<evidence type="ECO:0000313" key="3">
    <source>
        <dbReference type="Proteomes" id="UP001215280"/>
    </source>
</evidence>
<dbReference type="Gene3D" id="2.60.120.330">
    <property type="entry name" value="B-lactam Antibiotic, Isopenicillin N Synthase, Chain"/>
    <property type="match status" value="1"/>
</dbReference>
<proteinExistence type="predicted"/>
<reference evidence="2" key="1">
    <citation type="submission" date="2023-03" db="EMBL/GenBank/DDBJ databases">
        <title>Massive genome expansion in bonnet fungi (Mycena s.s.) driven by repeated elements and novel gene families across ecological guilds.</title>
        <authorList>
            <consortium name="Lawrence Berkeley National Laboratory"/>
            <person name="Harder C.B."/>
            <person name="Miyauchi S."/>
            <person name="Viragh M."/>
            <person name="Kuo A."/>
            <person name="Thoen E."/>
            <person name="Andreopoulos B."/>
            <person name="Lu D."/>
            <person name="Skrede I."/>
            <person name="Drula E."/>
            <person name="Henrissat B."/>
            <person name="Morin E."/>
            <person name="Kohler A."/>
            <person name="Barry K."/>
            <person name="LaButti K."/>
            <person name="Morin E."/>
            <person name="Salamov A."/>
            <person name="Lipzen A."/>
            <person name="Mereny Z."/>
            <person name="Hegedus B."/>
            <person name="Baldrian P."/>
            <person name="Stursova M."/>
            <person name="Weitz H."/>
            <person name="Taylor A."/>
            <person name="Grigoriev I.V."/>
            <person name="Nagy L.G."/>
            <person name="Martin F."/>
            <person name="Kauserud H."/>
        </authorList>
    </citation>
    <scope>NUCLEOTIDE SEQUENCE</scope>
    <source>
        <strain evidence="2">CBHHK188m</strain>
    </source>
</reference>
<dbReference type="PANTHER" id="PTHR47990">
    <property type="entry name" value="2-OXOGLUTARATE (2OG) AND FE(II)-DEPENDENT OXYGENASE SUPERFAMILY PROTEIN-RELATED"/>
    <property type="match status" value="1"/>
</dbReference>
<protein>
    <recommendedName>
        <fullName evidence="1">Isopenicillin N synthase-like Fe(2+) 2OG dioxygenase domain-containing protein</fullName>
    </recommendedName>
</protein>
<dbReference type="InterPro" id="IPR027443">
    <property type="entry name" value="IPNS-like_sf"/>
</dbReference>
<dbReference type="Proteomes" id="UP001215280">
    <property type="component" value="Unassembled WGS sequence"/>
</dbReference>
<name>A0AAD7JJQ9_9AGAR</name>
<dbReference type="InterPro" id="IPR050231">
    <property type="entry name" value="Iron_ascorbate_oxido_reductase"/>
</dbReference>
<dbReference type="InterPro" id="IPR044861">
    <property type="entry name" value="IPNS-like_FE2OG_OXY"/>
</dbReference>
<dbReference type="EMBL" id="JARJLG010000033">
    <property type="protein sequence ID" value="KAJ7766321.1"/>
    <property type="molecule type" value="Genomic_DNA"/>
</dbReference>
<dbReference type="SUPFAM" id="SSF51197">
    <property type="entry name" value="Clavaminate synthase-like"/>
    <property type="match status" value="1"/>
</dbReference>
<dbReference type="AlphaFoldDB" id="A0AAD7JJQ9"/>
<keyword evidence="3" id="KW-1185">Reference proteome</keyword>
<accession>A0AAD7JJQ9</accession>
<sequence>SYLGYKPRQYFHIDNGVRDQLEQYNSIKSRRYTPEAIRLLLGEIDAFARHTHFNVLHPAMLRYRPRLLALGLELLEEALVDIHDFSSVGETYAIPGSQDDELKTKNVCSWLDIGTITVLYSQSISALQILWKDGQWKWIKHIENGLVINVGDALEFLSGGYYKATIHRIVRPPVDQQAYNRLSLFNFCLADNDVKLVPFSESPVLKRAGILRRFDDQDAPTMEAWRKARTSAYGQSQLKAGKVEEEVIAGVVVEHYN</sequence>
<comment type="caution">
    <text evidence="2">The sequence shown here is derived from an EMBL/GenBank/DDBJ whole genome shotgun (WGS) entry which is preliminary data.</text>
</comment>
<feature type="non-terminal residue" evidence="2">
    <location>
        <position position="1"/>
    </location>
</feature>
<dbReference type="Pfam" id="PF03171">
    <property type="entry name" value="2OG-FeII_Oxy"/>
    <property type="match status" value="1"/>
</dbReference>
<feature type="domain" description="Isopenicillin N synthase-like Fe(2+) 2OG dioxygenase" evidence="1">
    <location>
        <begin position="92"/>
        <end position="188"/>
    </location>
</feature>
<gene>
    <name evidence="2" type="ORF">DFH07DRAFT_737298</name>
</gene>
<organism evidence="2 3">
    <name type="scientific">Mycena maculata</name>
    <dbReference type="NCBI Taxonomy" id="230809"/>
    <lineage>
        <taxon>Eukaryota</taxon>
        <taxon>Fungi</taxon>
        <taxon>Dikarya</taxon>
        <taxon>Basidiomycota</taxon>
        <taxon>Agaricomycotina</taxon>
        <taxon>Agaricomycetes</taxon>
        <taxon>Agaricomycetidae</taxon>
        <taxon>Agaricales</taxon>
        <taxon>Marasmiineae</taxon>
        <taxon>Mycenaceae</taxon>
        <taxon>Mycena</taxon>
    </lineage>
</organism>
<evidence type="ECO:0000259" key="1">
    <source>
        <dbReference type="Pfam" id="PF03171"/>
    </source>
</evidence>
<evidence type="ECO:0000313" key="2">
    <source>
        <dbReference type="EMBL" id="KAJ7766321.1"/>
    </source>
</evidence>